<sequence>MNNQIETAQCFSDNISQVSVTISDFSDEILLNILRFIPSHDLILNVSRVCRKLRTLCLDKSLRVHVHLHKEYTANDDAVKQLLKVISADIQTLNLNGCYWLAGSTVDQVTRCKSLVSLDLSGCRLTSVRLSHLLSSLSSLKSLALDVGPGFDLHQLSAEGKSALARLQELKQTLLTPSYGVVPCCSALRRLHLYLEASEVWREAGGCAQLMVGQSSVPHYQNLRWFSARLAPGEVNRTLLALYLAVFSMRVPEGLAGLVLSVPGPAPPRPVAMTALMESMASTVGNTVSALQLPRTWLDGAILGRVLAHGCPAYLNVSRCSSPGFNPLHVLLSAGRDLTPLRSLNLRGCGRGPLSESCGKGDEEMDTDSVKALAECCPHLNHLNLSATHYHHNLSTGQDGHLCGTLGRLTGLCSLALPVCALAQSPPTQINNQDSNTDLASRSLLLGLKKTTRIGVPTYRPTSEIAVGQGEERTDRGLCIQPLLQGCPYLVELELIGAGFSSAMPRNEPAIRKDPAACSWSYSVGDGELAALGGMKFLRKLTLAHLPGVLKGTGLIELLQGCKDLHSLSLANLGSLKTMNYTQALLEALSYCTQVRDLRLEQPYFNANAAFFEALSQCGQLRRLCLVSRHGTFQPAAVTAFMQSCSDVIMCHMFMGGTLVACKTLQKTLLDSFSVSRPALSVVIYPLLHEDLAHVIRGMPLCHLDEMTLFKSRVAEEPMSR</sequence>
<reference evidence="3" key="1">
    <citation type="journal article" date="2011" name="J. Environ. Sci.">
        <title>Differential response of multiple zebrafish hepatic F-box protein genes to 17alpha-ethinylestradiol treatment.</title>
        <authorList>
            <person name="Zheng H."/>
            <person name="Li S."/>
            <person name="Wu Z."/>
            <person name="Zhang Y."/>
            <person name="Hu S."/>
            <person name="Yan Y."/>
            <person name="Li Y."/>
        </authorList>
    </citation>
    <scope>NUCLEOTIDE SEQUENCE</scope>
    <source>
        <strain evidence="3">Tuebingen</strain>
    </source>
</reference>
<evidence type="ECO:0000313" key="3">
    <source>
        <dbReference type="RefSeq" id="NP_001025416.2"/>
    </source>
</evidence>
<dbReference type="InterPro" id="IPR032675">
    <property type="entry name" value="LRR_dom_sf"/>
</dbReference>
<gene>
    <name evidence="3 4" type="primary">fbxl18</name>
    <name evidence="3" type="synonym">zgc:114102</name>
</gene>
<evidence type="ECO:0000313" key="2">
    <source>
        <dbReference type="Proteomes" id="UP000000437"/>
    </source>
</evidence>
<dbReference type="RefSeq" id="NP_001025416.2">
    <property type="nucleotide sequence ID" value="NM_001030245.2"/>
</dbReference>
<reference evidence="3" key="5">
    <citation type="submission" date="2025-08" db="UniProtKB">
        <authorList>
            <consortium name="RefSeq"/>
        </authorList>
    </citation>
    <scope>IDENTIFICATION</scope>
    <source>
        <strain evidence="3">Tuebingen</strain>
    </source>
</reference>
<protein>
    <submittedName>
        <fullName evidence="3">F-box/LRR-repeat protein 18</fullName>
    </submittedName>
</protein>
<dbReference type="InterPro" id="IPR047948">
    <property type="entry name" value="FBXL18_F-box"/>
</dbReference>
<dbReference type="GeneID" id="570298"/>
<keyword evidence="5" id="KW-1267">Proteomics identification</keyword>
<proteinExistence type="evidence at protein level"/>
<dbReference type="PROSITE" id="PS50181">
    <property type="entry name" value="FBOX"/>
    <property type="match status" value="1"/>
</dbReference>
<dbReference type="FunFam" id="1.20.1280.50:FF:000094">
    <property type="entry name" value="F-box and leucine-rich repeat protein 18"/>
    <property type="match status" value="1"/>
</dbReference>
<dbReference type="ZFIN" id="ZDB-GENE-050913-65">
    <property type="gene designation" value="fbxl18"/>
</dbReference>
<dbReference type="KEGG" id="dre:570298"/>
<dbReference type="Pfam" id="PF12937">
    <property type="entry name" value="F-box-like"/>
    <property type="match status" value="1"/>
</dbReference>
<dbReference type="AGR" id="ZFIN:ZDB-GENE-050913-65"/>
<evidence type="ECO:0000313" key="4">
    <source>
        <dbReference type="ZFIN" id="ZDB-GENE-050913-65"/>
    </source>
</evidence>
<dbReference type="CTD" id="80028"/>
<dbReference type="Gene3D" id="1.20.1280.50">
    <property type="match status" value="1"/>
</dbReference>
<evidence type="ECO:0000259" key="1">
    <source>
        <dbReference type="PROSITE" id="PS50181"/>
    </source>
</evidence>
<dbReference type="Pfam" id="PF19729">
    <property type="entry name" value="LRR_FBXL18"/>
    <property type="match status" value="1"/>
</dbReference>
<dbReference type="PANTHER" id="PTHR16134:SF19">
    <property type="entry name" value="F-BOX AND LEUCINE-RICH REPEAT PROTEIN 18"/>
    <property type="match status" value="1"/>
</dbReference>
<dbReference type="FunFam" id="3.80.10.10:FF:000606">
    <property type="entry name" value="F-box and leucine-rich repeat protein 18"/>
    <property type="match status" value="1"/>
</dbReference>
<name>A0A8M1N7G6_DANRE</name>
<dbReference type="InterPro" id="IPR001810">
    <property type="entry name" value="F-box_dom"/>
</dbReference>
<accession>A0A8M1N7G6</accession>
<dbReference type="SUPFAM" id="SSF52047">
    <property type="entry name" value="RNI-like"/>
    <property type="match status" value="1"/>
</dbReference>
<dbReference type="Proteomes" id="UP000000437">
    <property type="component" value="Chromosome 1"/>
</dbReference>
<dbReference type="Gene3D" id="3.80.10.10">
    <property type="entry name" value="Ribonuclease Inhibitor"/>
    <property type="match status" value="2"/>
</dbReference>
<feature type="domain" description="F-box" evidence="1">
    <location>
        <begin position="19"/>
        <end position="66"/>
    </location>
</feature>
<dbReference type="AlphaFoldDB" id="A0A8M1N7G6"/>
<organism evidence="2 3">
    <name type="scientific">Danio rerio</name>
    <name type="common">Zebrafish</name>
    <name type="synonym">Brachydanio rerio</name>
    <dbReference type="NCBI Taxonomy" id="7955"/>
    <lineage>
        <taxon>Eukaryota</taxon>
        <taxon>Metazoa</taxon>
        <taxon>Chordata</taxon>
        <taxon>Craniata</taxon>
        <taxon>Vertebrata</taxon>
        <taxon>Euteleostomi</taxon>
        <taxon>Actinopterygii</taxon>
        <taxon>Neopterygii</taxon>
        <taxon>Teleostei</taxon>
        <taxon>Ostariophysi</taxon>
        <taxon>Cypriniformes</taxon>
        <taxon>Danionidae</taxon>
        <taxon>Danioninae</taxon>
        <taxon>Danio</taxon>
    </lineage>
</organism>
<evidence type="ECO:0007829" key="5">
    <source>
        <dbReference type="PeptideAtlas" id="A0A8M1N7G6"/>
    </source>
</evidence>
<dbReference type="CDD" id="cd22128">
    <property type="entry name" value="F-box_FBXL18"/>
    <property type="match status" value="1"/>
</dbReference>
<dbReference type="GO" id="GO:0031146">
    <property type="term" value="P:SCF-dependent proteasomal ubiquitin-dependent protein catabolic process"/>
    <property type="evidence" value="ECO:0007669"/>
    <property type="project" value="InterPro"/>
</dbReference>
<reference evidence="3" key="4">
    <citation type="journal article" date="2019" name="Mol. Phylogenet. Evol.">
        <title>A new evolutionary model for the vertebrate actin family including two novel groups.</title>
        <authorList>
            <person name="Witjes L."/>
            <person name="Van Troys M."/>
            <person name="Vandekerckhove J."/>
            <person name="Vandepoele K."/>
            <person name="Ampe C."/>
        </authorList>
    </citation>
    <scope>NUCLEOTIDE SEQUENCE</scope>
    <source>
        <strain evidence="3">Tuebingen</strain>
    </source>
</reference>
<dbReference type="InterPro" id="IPR045627">
    <property type="entry name" value="FBXL18_LRR"/>
</dbReference>
<dbReference type="GO" id="GO:0061056">
    <property type="term" value="P:sclerotome development"/>
    <property type="evidence" value="ECO:0000315"/>
    <property type="project" value="ZFIN"/>
</dbReference>
<reference evidence="3" key="2">
    <citation type="journal article" date="2017" name="Biomed Res Int">
        <title>An Integrative Developmental Genomics and Systems Biology Approach to Identify an In Vivo Sox Trio-Mediated Gene Regulatory Network in Murine Embryos.</title>
        <authorList>
            <person name="Lee W.J."/>
            <person name="Chatterjee S."/>
            <person name="Yap S.P."/>
            <person name="Lim S.L."/>
            <person name="Xing X."/>
            <person name="Kraus P."/>
            <person name="Sun W."/>
            <person name="Hu X."/>
            <person name="Sivakamasundari V."/>
            <person name="Chan H.Y."/>
            <person name="Kolatkar P.R."/>
            <person name="Prabhakar S."/>
            <person name="Lufkin T."/>
        </authorList>
    </citation>
    <scope>NUCLEOTIDE SEQUENCE</scope>
    <source>
        <strain evidence="3">Tuebingen</strain>
    </source>
</reference>
<dbReference type="PANTHER" id="PTHR16134">
    <property type="entry name" value="F-BOX/TPR REPEAT PROTEIN POF3"/>
    <property type="match status" value="1"/>
</dbReference>
<keyword evidence="2" id="KW-1185">Reference proteome</keyword>
<reference evidence="3" key="3">
    <citation type="journal article" date="2019" name="BMC Genomics">
        <title>Reprogramming histone modification patterns to coordinate gene expression in early zebrafish embryos.</title>
        <authorList>
            <person name="Zhu W."/>
            <person name="Xu X."/>
            <person name="Wang X."/>
            <person name="Liu J."/>
        </authorList>
    </citation>
    <scope>NUCLEOTIDE SEQUENCE</scope>
    <source>
        <strain evidence="3">Tuebingen</strain>
    </source>
</reference>